<dbReference type="STRING" id="1196081.A0A364LDL6"/>
<comment type="caution">
    <text evidence="4">The sequence shown here is derived from an EMBL/GenBank/DDBJ whole genome shotgun (WGS) entry which is preliminary data.</text>
</comment>
<dbReference type="EC" id="4.2.1.77" evidence="3"/>
<accession>A0A364LDL6</accession>
<dbReference type="AlphaFoldDB" id="A0A364LDL6"/>
<evidence type="ECO:0000256" key="1">
    <source>
        <dbReference type="ARBA" id="ARBA00001148"/>
    </source>
</evidence>
<name>A0A364LDL6_TALAM</name>
<dbReference type="GO" id="GO:0050346">
    <property type="term" value="F:trans-L-3-hydroxyproline dehydratase activity"/>
    <property type="evidence" value="ECO:0007669"/>
    <property type="project" value="UniProtKB-EC"/>
</dbReference>
<dbReference type="GO" id="GO:0047580">
    <property type="term" value="F:4-hydroxyproline epimerase activity"/>
    <property type="evidence" value="ECO:0007669"/>
    <property type="project" value="TreeGrafter"/>
</dbReference>
<dbReference type="RefSeq" id="XP_040738422.1">
    <property type="nucleotide sequence ID" value="XM_040882888.1"/>
</dbReference>
<dbReference type="Gene3D" id="3.10.310.10">
    <property type="entry name" value="Diaminopimelate Epimerase, Chain A, domain 1"/>
    <property type="match status" value="2"/>
</dbReference>
<dbReference type="FunFam" id="3.10.310.10:FF:000003">
    <property type="entry name" value="Proline racemase"/>
    <property type="match status" value="1"/>
</dbReference>
<organism evidence="4 5">
    <name type="scientific">Talaromyces amestolkiae</name>
    <dbReference type="NCBI Taxonomy" id="1196081"/>
    <lineage>
        <taxon>Eukaryota</taxon>
        <taxon>Fungi</taxon>
        <taxon>Dikarya</taxon>
        <taxon>Ascomycota</taxon>
        <taxon>Pezizomycotina</taxon>
        <taxon>Eurotiomycetes</taxon>
        <taxon>Eurotiomycetidae</taxon>
        <taxon>Eurotiales</taxon>
        <taxon>Trichocomaceae</taxon>
        <taxon>Talaromyces</taxon>
        <taxon>Talaromyces sect. Talaromyces</taxon>
    </lineage>
</organism>
<dbReference type="SFLD" id="SFLDS00028">
    <property type="entry name" value="Proline_Racemase"/>
    <property type="match status" value="1"/>
</dbReference>
<dbReference type="GeneID" id="63799134"/>
<dbReference type="SUPFAM" id="SSF54506">
    <property type="entry name" value="Diaminopimelate epimerase-like"/>
    <property type="match status" value="1"/>
</dbReference>
<gene>
    <name evidence="4" type="ORF">BHQ10_009920</name>
</gene>
<dbReference type="PANTHER" id="PTHR33442">
    <property type="entry name" value="TRANS-3-HYDROXY-L-PROLINE DEHYDRATASE"/>
    <property type="match status" value="1"/>
</dbReference>
<protein>
    <recommendedName>
        <fullName evidence="3">trans-L-3-hydroxyproline dehydratase</fullName>
        <ecNumber evidence="3">4.2.1.77</ecNumber>
    </recommendedName>
</protein>
<dbReference type="InterPro" id="IPR008794">
    <property type="entry name" value="Pro_racemase_fam"/>
</dbReference>
<comment type="similarity">
    <text evidence="2">Belongs to the proline racemase family.</text>
</comment>
<dbReference type="Pfam" id="PF05544">
    <property type="entry name" value="Pro_racemase"/>
    <property type="match status" value="1"/>
</dbReference>
<reference evidence="4 5" key="1">
    <citation type="journal article" date="2017" name="Biotechnol. Biofuels">
        <title>Differential beta-glucosidase expression as a function of carbon source availability in Talaromyces amestolkiae: a genomic and proteomic approach.</title>
        <authorList>
            <person name="de Eugenio L.I."/>
            <person name="Mendez-Liter J.A."/>
            <person name="Nieto-Dominguez M."/>
            <person name="Alonso L."/>
            <person name="Gil-Munoz J."/>
            <person name="Barriuso J."/>
            <person name="Prieto A."/>
            <person name="Martinez M.J."/>
        </authorList>
    </citation>
    <scope>NUCLEOTIDE SEQUENCE [LARGE SCALE GENOMIC DNA]</scope>
    <source>
        <strain evidence="4 5">CIB</strain>
    </source>
</reference>
<comment type="catalytic activity">
    <reaction evidence="1">
        <text>trans-3-hydroxy-L-proline = 1-pyrroline-2-carboxylate + H2O</text>
        <dbReference type="Rhea" id="RHEA:10320"/>
        <dbReference type="ChEBI" id="CHEBI:15377"/>
        <dbReference type="ChEBI" id="CHEBI:39785"/>
        <dbReference type="ChEBI" id="CHEBI:57938"/>
        <dbReference type="EC" id="4.2.1.77"/>
    </reaction>
</comment>
<evidence type="ECO:0000256" key="3">
    <source>
        <dbReference type="ARBA" id="ARBA00013105"/>
    </source>
</evidence>
<proteinExistence type="inferred from homology"/>
<dbReference type="OrthoDB" id="6409228at2759"/>
<dbReference type="PIRSF" id="PIRSF029792">
    <property type="entry name" value="Pro_racemase"/>
    <property type="match status" value="1"/>
</dbReference>
<dbReference type="Proteomes" id="UP000249363">
    <property type="component" value="Unassembled WGS sequence"/>
</dbReference>
<evidence type="ECO:0000313" key="5">
    <source>
        <dbReference type="Proteomes" id="UP000249363"/>
    </source>
</evidence>
<sequence>MAANTTETAPKNEVPIATSPFKPLWKWQAPSKYRRINTIDTHTGGEPTRIIVSGLPPIHGFNVLEKRRYFQQHYDHLRCGLLLEPRGHADMYGAILTSPSNPKEADLDVFFINTHGYSSMCGHATLGITKVVFETGLVEKNGQESREIRLSSPAGIVNTRATFDDKTGEVLRAFFLNVPSFVYQLDQTVAVPGLGEVTFDICFGGVFFAIVSLDTLHIPQRLEMVSENSTSFVSLGRKIRKAILDCPKIVVEHPINSDLNELHGVIFTGPPYDPRNHSRNVNVFEDGEIDRSPTGTGVSARAALHLARGELELGQEFTVESIVGSTMTGRVIREVQLGGFRAVIPEVSGAAHIVSQTELLFDPSDPFQDGFVLH</sequence>
<dbReference type="EMBL" id="MIKG01000027">
    <property type="protein sequence ID" value="RAO73908.1"/>
    <property type="molecule type" value="Genomic_DNA"/>
</dbReference>
<evidence type="ECO:0000256" key="2">
    <source>
        <dbReference type="ARBA" id="ARBA00007529"/>
    </source>
</evidence>
<dbReference type="PANTHER" id="PTHR33442:SF1">
    <property type="entry name" value="TRANS-3-HYDROXY-L-PROLINE DEHYDRATASE"/>
    <property type="match status" value="1"/>
</dbReference>
<evidence type="ECO:0000313" key="4">
    <source>
        <dbReference type="EMBL" id="RAO73908.1"/>
    </source>
</evidence>
<keyword evidence="5" id="KW-1185">Reference proteome</keyword>